<feature type="domain" description="Acetophenone carboxylase-like C-terminal" evidence="4">
    <location>
        <begin position="166"/>
        <end position="334"/>
    </location>
</feature>
<evidence type="ECO:0000259" key="2">
    <source>
        <dbReference type="Pfam" id="PF01968"/>
    </source>
</evidence>
<dbReference type="PANTHER" id="PTHR11365">
    <property type="entry name" value="5-OXOPROLINASE RELATED"/>
    <property type="match status" value="1"/>
</dbReference>
<name>A0A915I996_ROMCU</name>
<dbReference type="GO" id="GO:0005829">
    <property type="term" value="C:cytosol"/>
    <property type="evidence" value="ECO:0007669"/>
    <property type="project" value="TreeGrafter"/>
</dbReference>
<feature type="domain" description="Hydantoinase B/oxoprolinase" evidence="3">
    <location>
        <begin position="361"/>
        <end position="876"/>
    </location>
</feature>
<reference evidence="6" key="1">
    <citation type="submission" date="2022-11" db="UniProtKB">
        <authorList>
            <consortium name="WormBaseParasite"/>
        </authorList>
    </citation>
    <scope>IDENTIFICATION</scope>
</reference>
<dbReference type="Proteomes" id="UP000887565">
    <property type="component" value="Unplaced"/>
</dbReference>
<evidence type="ECO:0000259" key="4">
    <source>
        <dbReference type="Pfam" id="PF19278"/>
    </source>
</evidence>
<organism evidence="5 6">
    <name type="scientific">Romanomermis culicivorax</name>
    <name type="common">Nematode worm</name>
    <dbReference type="NCBI Taxonomy" id="13658"/>
    <lineage>
        <taxon>Eukaryota</taxon>
        <taxon>Metazoa</taxon>
        <taxon>Ecdysozoa</taxon>
        <taxon>Nematoda</taxon>
        <taxon>Enoplea</taxon>
        <taxon>Dorylaimia</taxon>
        <taxon>Mermithida</taxon>
        <taxon>Mermithoidea</taxon>
        <taxon>Mermithidae</taxon>
        <taxon>Romanomermis</taxon>
    </lineage>
</organism>
<dbReference type="InterPro" id="IPR003692">
    <property type="entry name" value="Hydantoinase_B"/>
</dbReference>
<dbReference type="PANTHER" id="PTHR11365:SF2">
    <property type="entry name" value="5-OXOPROLINASE"/>
    <property type="match status" value="1"/>
</dbReference>
<accession>A0A915I996</accession>
<evidence type="ECO:0000313" key="6">
    <source>
        <dbReference type="WBParaSite" id="nRc.2.0.1.t10745-RA"/>
    </source>
</evidence>
<dbReference type="Pfam" id="PF02538">
    <property type="entry name" value="Hydantoinase_B"/>
    <property type="match status" value="1"/>
</dbReference>
<dbReference type="Pfam" id="PF19278">
    <property type="entry name" value="Hydant_A_C"/>
    <property type="match status" value="1"/>
</dbReference>
<dbReference type="Pfam" id="PF01968">
    <property type="entry name" value="Hydantoinase_A"/>
    <property type="match status" value="1"/>
</dbReference>
<evidence type="ECO:0000259" key="3">
    <source>
        <dbReference type="Pfam" id="PF02538"/>
    </source>
</evidence>
<protein>
    <submittedName>
        <fullName evidence="6">5-oxoprolinase</fullName>
    </submittedName>
</protein>
<keyword evidence="5" id="KW-1185">Reference proteome</keyword>
<dbReference type="InterPro" id="IPR002821">
    <property type="entry name" value="Hydantoinase_A"/>
</dbReference>
<sequence length="901" mass="99414">MDIRGGELALTDANLILGRILVEYFPKIFGPGENEPLDYDSTLKNFESLTDIVNEFQKETKSDRKYSVEETALGFVEVANESMCRPIRALTQAKGYDTSQHVLACFGGAGGQHACAIAKNLGIKTVFIHKYASVLSAYGIGLADVVHENLEPLHVIYKKENFELFDQMMIKLEVKGSEMLQSYGFKTADIFFEFYLNMRYDRTDCVLMCTANGGQTTNIDHSPRHGDFFDSFLKSYQQEFGFTIPGRDVLVEDVRVRAIGRTNLSYHCKLDEKPKINPKSPEMLKMAKCFFKGGYRDTKLFDLETLSNDDLIKGPALLVEKNSTIVVEPGCQASITGTGDVIMRIMSDDDVEQMDNSEEVDPIQLSIFSHRFMSIAEQMGRSLQRTAISTNIKERLDFSCAIFSEDGGLVANAPHIPVHLGSMQETVQFQIEYTKANLVPGDVLLCNDPNAGGTHLPDMTVITPVFHLSSKPVFFVANRGHHADIGGIVPGSMPPHSITLEQEGACIKSFKIVENGYFKENELKEMLMAPGKIKNCSGSRNVNDNISDFKAQIAANHKGVTLLTELVKSYGLNVVQKYMNHIQDNADMTVRDMLKKYGKCALREKGYSKLHFLDHMDDGTPLMLNISIDIEKYDPQFMLKGDATFDFKGTGCEVYGNTNAPKAVTQAAIIYCLRCLVGHDIPLNQGCLKPVTIILPHNSILNPSPQAAVVGGNVLTSQRLVDVILGAFGICAASQGCMNNITFGDSDFGYYETVAGGAGAGEGFHGRHGVHSHMTNTRITDPEILEQRYPVILNQFQLRPGSGGRGKWNGGDGVIREYLFRKNLTLSVLCERRTFSPYGLRGSGPGKKGVNLVRYESGRTVYIGGKASVEVSAKEQREVEVDKCPQASGPSNRLNGPDFLV</sequence>
<dbReference type="GO" id="GO:0017168">
    <property type="term" value="F:5-oxoprolinase (ATP-hydrolyzing) activity"/>
    <property type="evidence" value="ECO:0007669"/>
    <property type="project" value="TreeGrafter"/>
</dbReference>
<dbReference type="WBParaSite" id="nRc.2.0.1.t10745-RA">
    <property type="protein sequence ID" value="nRc.2.0.1.t10745-RA"/>
    <property type="gene ID" value="nRc.2.0.1.g10745"/>
</dbReference>
<dbReference type="AlphaFoldDB" id="A0A915I996"/>
<proteinExistence type="predicted"/>
<feature type="domain" description="Hydantoinase A/oxoprolinase" evidence="2">
    <location>
        <begin position="4"/>
        <end position="148"/>
    </location>
</feature>
<evidence type="ECO:0000313" key="5">
    <source>
        <dbReference type="Proteomes" id="UP000887565"/>
    </source>
</evidence>
<dbReference type="InterPro" id="IPR045079">
    <property type="entry name" value="Oxoprolinase-like"/>
</dbReference>
<feature type="region of interest" description="Disordered" evidence="1">
    <location>
        <begin position="880"/>
        <end position="901"/>
    </location>
</feature>
<dbReference type="OMA" id="TDCNVML"/>
<dbReference type="GO" id="GO:0006749">
    <property type="term" value="P:glutathione metabolic process"/>
    <property type="evidence" value="ECO:0007669"/>
    <property type="project" value="TreeGrafter"/>
</dbReference>
<dbReference type="InterPro" id="IPR049517">
    <property type="entry name" value="ACX-like_C"/>
</dbReference>
<evidence type="ECO:0000256" key="1">
    <source>
        <dbReference type="SAM" id="MobiDB-lite"/>
    </source>
</evidence>